<comment type="caution">
    <text evidence="3">The sequence shown here is derived from an EMBL/GenBank/DDBJ whole genome shotgun (WGS) entry which is preliminary data.</text>
</comment>
<gene>
    <name evidence="3" type="ORF">MKS91_03780</name>
</gene>
<evidence type="ECO:0008006" key="5">
    <source>
        <dbReference type="Google" id="ProtNLM"/>
    </source>
</evidence>
<proteinExistence type="predicted"/>
<feature type="compositionally biased region" description="Gly residues" evidence="2">
    <location>
        <begin position="423"/>
        <end position="436"/>
    </location>
</feature>
<evidence type="ECO:0000256" key="2">
    <source>
        <dbReference type="SAM" id="MobiDB-lite"/>
    </source>
</evidence>
<sequence length="436" mass="46275">MKLEKISHDLKLGVSLDIAFLKECLGSPAESSTQQKLLSMTQQCADSMLKLNALEVRNFGHYSAHASNSGGFLWTGKPQPADADEYDKAQAEVAALKDKYSAVANILLSLLRLAKDLGVDATIEVLSAKFEKVELQKVVPCSLKQATTEISNELTAAELNTLLQVTSLKDVFVGRMPGYVSYYTADEAHALTLQAALLESSKDSLVAQRTLAAELGSALSELKGYEEDAERAYDSKMKEKVAELEESLEAKGTELAAKDAELTTFKEAVEAKDAELTTSKEAVEAKDAELTTSKEAAEAKVAELTTSLEAVEAKVTALEKSLEAKDTELAAKDAELTTSKEAAKAKVAELTTSLEAVEGKVTALEKSLEAKDTELAAKDAEQRAEIEKLQAQKKTYSSAAGGASMFAGERSQQASSSSPKKTGTGGGSSATPGNGQ</sequence>
<accession>A0ABT1L5F5</accession>
<feature type="compositionally biased region" description="Low complexity" evidence="2">
    <location>
        <begin position="397"/>
        <end position="422"/>
    </location>
</feature>
<protein>
    <recommendedName>
        <fullName evidence="5">Chromosome partition protein Smc</fullName>
    </recommendedName>
</protein>
<feature type="region of interest" description="Disordered" evidence="2">
    <location>
        <begin position="390"/>
        <end position="436"/>
    </location>
</feature>
<evidence type="ECO:0000313" key="4">
    <source>
        <dbReference type="Proteomes" id="UP001320768"/>
    </source>
</evidence>
<dbReference type="EMBL" id="JAKUDN010000002">
    <property type="protein sequence ID" value="MCP8352409.1"/>
    <property type="molecule type" value="Genomic_DNA"/>
</dbReference>
<evidence type="ECO:0000256" key="1">
    <source>
        <dbReference type="SAM" id="Coils"/>
    </source>
</evidence>
<name>A0ABT1L5F5_9GAMM</name>
<evidence type="ECO:0000313" key="3">
    <source>
        <dbReference type="EMBL" id="MCP8352409.1"/>
    </source>
</evidence>
<keyword evidence="4" id="KW-1185">Reference proteome</keyword>
<dbReference type="Proteomes" id="UP001320768">
    <property type="component" value="Unassembled WGS sequence"/>
</dbReference>
<feature type="coiled-coil region" evidence="1">
    <location>
        <begin position="294"/>
        <end position="390"/>
    </location>
</feature>
<dbReference type="RefSeq" id="WP_258569514.1">
    <property type="nucleotide sequence ID" value="NZ_JAKUDN010000002.1"/>
</dbReference>
<organism evidence="3 4">
    <name type="scientific">Candidatus Synchoanobacter obligatus</name>
    <dbReference type="NCBI Taxonomy" id="2919597"/>
    <lineage>
        <taxon>Bacteria</taxon>
        <taxon>Pseudomonadati</taxon>
        <taxon>Pseudomonadota</taxon>
        <taxon>Gammaproteobacteria</taxon>
        <taxon>Candidatus Comchoanobacterales</taxon>
        <taxon>Candidatus Comchoanobacteraceae</taxon>
        <taxon>Candidatus Synchoanobacter</taxon>
    </lineage>
</organism>
<reference evidence="3 4" key="1">
    <citation type="journal article" date="2022" name="Nat. Microbiol.">
        <title>The microbiome of a bacterivorous marine choanoflagellate contains a resource-demanding obligate bacterial associate.</title>
        <authorList>
            <person name="Needham D.M."/>
            <person name="Poirier C."/>
            <person name="Bachy C."/>
            <person name="George E.E."/>
            <person name="Wilken S."/>
            <person name="Yung C.C.M."/>
            <person name="Limardo A.J."/>
            <person name="Morando M."/>
            <person name="Sudek L."/>
            <person name="Malmstrom R.R."/>
            <person name="Keeling P.J."/>
            <person name="Santoro A.E."/>
            <person name="Worden A.Z."/>
        </authorList>
    </citation>
    <scope>NUCLEOTIDE SEQUENCE [LARGE SCALE GENOMIC DNA]</scope>
    <source>
        <strain evidence="3 4">Comchoano-2</strain>
    </source>
</reference>
<keyword evidence="1" id="KW-0175">Coiled coil</keyword>